<comment type="caution">
    <text evidence="2">The sequence shown here is derived from an EMBL/GenBank/DDBJ whole genome shotgun (WGS) entry which is preliminary data.</text>
</comment>
<keyword evidence="3" id="KW-1185">Reference proteome</keyword>
<reference evidence="2 3" key="1">
    <citation type="submission" date="2021-06" db="EMBL/GenBank/DDBJ databases">
        <authorList>
            <person name="Palmer J.M."/>
        </authorList>
    </citation>
    <scope>NUCLEOTIDE SEQUENCE [LARGE SCALE GENOMIC DNA]</scope>
    <source>
        <strain evidence="2 3">AS_MEX2019</strain>
        <tissue evidence="2">Muscle</tissue>
    </source>
</reference>
<accession>A0ABV0YNY7</accession>
<proteinExistence type="predicted"/>
<feature type="region of interest" description="Disordered" evidence="1">
    <location>
        <begin position="106"/>
        <end position="127"/>
    </location>
</feature>
<gene>
    <name evidence="2" type="ORF">AMECASPLE_015818</name>
</gene>
<dbReference type="Proteomes" id="UP001469553">
    <property type="component" value="Unassembled WGS sequence"/>
</dbReference>
<evidence type="ECO:0000313" key="2">
    <source>
        <dbReference type="EMBL" id="MEQ2295570.1"/>
    </source>
</evidence>
<evidence type="ECO:0000313" key="3">
    <source>
        <dbReference type="Proteomes" id="UP001469553"/>
    </source>
</evidence>
<dbReference type="EMBL" id="JAHRIP010038749">
    <property type="protein sequence ID" value="MEQ2295570.1"/>
    <property type="molecule type" value="Genomic_DNA"/>
</dbReference>
<feature type="compositionally biased region" description="Polar residues" evidence="1">
    <location>
        <begin position="116"/>
        <end position="127"/>
    </location>
</feature>
<protein>
    <submittedName>
        <fullName evidence="2">Uncharacterized protein</fullName>
    </submittedName>
</protein>
<evidence type="ECO:0000256" key="1">
    <source>
        <dbReference type="SAM" id="MobiDB-lite"/>
    </source>
</evidence>
<organism evidence="2 3">
    <name type="scientific">Ameca splendens</name>
    <dbReference type="NCBI Taxonomy" id="208324"/>
    <lineage>
        <taxon>Eukaryota</taxon>
        <taxon>Metazoa</taxon>
        <taxon>Chordata</taxon>
        <taxon>Craniata</taxon>
        <taxon>Vertebrata</taxon>
        <taxon>Euteleostomi</taxon>
        <taxon>Actinopterygii</taxon>
        <taxon>Neopterygii</taxon>
        <taxon>Teleostei</taxon>
        <taxon>Neoteleostei</taxon>
        <taxon>Acanthomorphata</taxon>
        <taxon>Ovalentaria</taxon>
        <taxon>Atherinomorphae</taxon>
        <taxon>Cyprinodontiformes</taxon>
        <taxon>Goodeidae</taxon>
        <taxon>Ameca</taxon>
    </lineage>
</organism>
<sequence>MEPEGKPSGILKTMCRESAVLLGFSAPQLPGQLTAGEASGCWGSGGRTHRRICLFSLLGPLLLPFEQSTLTRNESWDRVGHGRHTGPILQIWDKKDEFVGALEIGQHSSPHPGRYRTTNASFKRMQS</sequence>
<name>A0ABV0YNY7_9TELE</name>